<feature type="compositionally biased region" description="Pro residues" evidence="1">
    <location>
        <begin position="1419"/>
        <end position="1431"/>
    </location>
</feature>
<dbReference type="InterPro" id="IPR003892">
    <property type="entry name" value="CUE"/>
</dbReference>
<dbReference type="SUPFAM" id="SSF55874">
    <property type="entry name" value="ATPase domain of HSP90 chaperone/DNA topoisomerase II/histidine kinase"/>
    <property type="match status" value="1"/>
</dbReference>
<feature type="domain" description="CUE" evidence="2">
    <location>
        <begin position="1349"/>
        <end position="1393"/>
    </location>
</feature>
<dbReference type="PROSITE" id="PS51140">
    <property type="entry name" value="CUE"/>
    <property type="match status" value="1"/>
</dbReference>
<dbReference type="EMBL" id="JASJQH010007729">
    <property type="protein sequence ID" value="KAK9702383.1"/>
    <property type="molecule type" value="Genomic_DNA"/>
</dbReference>
<feature type="region of interest" description="Disordered" evidence="1">
    <location>
        <begin position="763"/>
        <end position="798"/>
    </location>
</feature>
<feature type="compositionally biased region" description="Polar residues" evidence="1">
    <location>
        <begin position="772"/>
        <end position="794"/>
    </location>
</feature>
<comment type="caution">
    <text evidence="3">The sequence shown here is derived from an EMBL/GenBank/DDBJ whole genome shotgun (WGS) entry which is preliminary data.</text>
</comment>
<sequence>MSGLDALRAQILTTTGAEERVEVNQRHLIDKILARYSAEYVVYRELMQNSDDAGAKGIEIHFHTTAPESASTVPNLKAKLRRVEFKNNGMYFRAEDWNRLKKIAEGNPDESKIGAFGVGFYSLFSICEDPFVSSGSECMAFYWRNDQLYAKRGPREEGSSDPWTTFVLDLREPMEMPNMDDFRPFLARSIGFTVNLKDISVFLNQHRLLHLSKKMTDPQPLILPKTMYTASPQKIFTLKSVDLQSIQLDATMMDISRWKGEVTTSTSSIFLRTASGHLDVKVTKQQATEMERTTKKYPPSQTKIQILYSNFDDKTATADKKEIFKDLVPFPEQGRVFIGFPTHQTTGFCSHVAGRFIPTVERESLDFVDKCLQRWNHELLSMAGLLSRILYEDEMSNISKMYTELVLGHAQPGSIEDEATLTARTWLENRANHVLQAFQFHPSTPSPHVGRYIDGYFFRMSTQPLSILSSHGVKTLDKVRIPDPIMTQFLTLYPIISVSIYENHKKFMKKLEENGQITQISYKDVLHELEQRPLTEDQMVAMLRWWLKYRMSNAVSEDELFRQALVTSSDRVTPLASLRWLLNPKIIPTDIAVPNETLPYSISKSFSLADLSSMFRLWTELSLLEWIKFIANLPDLEQSPNFSEKVLGVVSRGWTTISVESQNAIVALLAQRKCIPTKHGMKLPTEAYFKNVTLFPDLPIIVFTKQPLEKLLQLMGVRKSVDLQLVFDRLVHAGSWDHLQLVKYLTSVQDTLTPQEIQRLKATSILPKEGSSKSPPGTTVQDNGNDTATTTPTPIQRYPASALYAPNERLASLGLPIIEWKGRWRPTSDEAKFLHILGLMTHPPLATILALAAPPTEKAIRTKALHYLIENFKSIYVSKYSPGQITVPFLPTTQGTMETPSGCFSNPLNSVMNFPVLHGDLTAQADLLGVREYPYPAQLLKRLETDPPKTKEKGKAVFEYLARFQADFSHSHWSTLRNLEFIPLDDNGKLADPRSCYFDKKDSGFHPDLLTVIDFGKTANIFLASCGVKEEPSPVELAQLVVRSPHQFLNRNGGAEKYKAVLRQIASHMHVIRNHKALVQEMIKSPFLLGEKRISDIVDGSEQENKDESTSSRLDHVVVHYKLATAKEIYLIDDTVLQQIFTPLGAPMENLLESFYESLGSVWISKQVKESYKPKGSLSETRRSKQLQDLIVERAPLLLSDQRQIQQSGLYHDADWLATRLKVRQVLEIELYREFIPTKQTHIEATSACVVQDHAKNYYLLVTGQGEIDFFDVADTLAKLVLKKKSLNDSFLWSSLLSTSLINLKRKGFPVDRILNAKKAEIARIEAAEKVSAAAAAAALAASKLSAKQTEEYLSQLKELFPDCEPGYLANALSEESEDHVQRVTEKLLESGYPKIQKPLPGSFPNSSSNNNRISKLPEPQPNALPQPPNKSRPSSVFGSGALSSGYGGSLFNKLKSLSAWGKDSRSNSPRPSLEGSQNASPTTSGVIPSGSESPSSGHEDKGGIPQPIKSFSPDYHNNLQNSLKAAISNCCSNAQDDIDTKPTVSQVSEDVTKSYCDAKPGHQLNFVGHAGALELYLDKSCDADEIMTKENLKSLARFVQLLMSLANVFELVPDTMHVFYDPEGPTVAFNRGGALFFNWRYFVALGHDSNHSKTESTLDTKLGSGEVGMIYWFFTMAHELAHNFVGEHNSQHEFYFSSFCEQYLPALIDTLTKSRTSVLATIVPPTTTEQSIRPNDNS</sequence>
<keyword evidence="4" id="KW-1185">Reference proteome</keyword>
<dbReference type="PANTHER" id="PTHR47839:SF1">
    <property type="entry name" value="DOMAIN PROTEIN, PUTATIVE (AFU_ORTHOLOGUE AFUA_6G04830)-RELATED"/>
    <property type="match status" value="1"/>
</dbReference>
<reference evidence="3 4" key="1">
    <citation type="submission" date="2023-04" db="EMBL/GenBank/DDBJ databases">
        <title>Genome of Basidiobolus ranarum AG-B5.</title>
        <authorList>
            <person name="Stajich J.E."/>
            <person name="Carter-House D."/>
            <person name="Gryganskyi A."/>
        </authorList>
    </citation>
    <scope>NUCLEOTIDE SEQUENCE [LARGE SCALE GENOMIC DNA]</scope>
    <source>
        <strain evidence="3 4">AG-B5</strain>
    </source>
</reference>
<protein>
    <recommendedName>
        <fullName evidence="2">CUE domain-containing protein</fullName>
    </recommendedName>
</protein>
<organism evidence="3 4">
    <name type="scientific">Basidiobolus ranarum</name>
    <dbReference type="NCBI Taxonomy" id="34480"/>
    <lineage>
        <taxon>Eukaryota</taxon>
        <taxon>Fungi</taxon>
        <taxon>Fungi incertae sedis</taxon>
        <taxon>Zoopagomycota</taxon>
        <taxon>Entomophthoromycotina</taxon>
        <taxon>Basidiobolomycetes</taxon>
        <taxon>Basidiobolales</taxon>
        <taxon>Basidiobolaceae</taxon>
        <taxon>Basidiobolus</taxon>
    </lineage>
</organism>
<evidence type="ECO:0000256" key="1">
    <source>
        <dbReference type="SAM" id="MobiDB-lite"/>
    </source>
</evidence>
<proteinExistence type="predicted"/>
<dbReference type="InterPro" id="IPR022155">
    <property type="entry name" value="DUF3684"/>
</dbReference>
<feature type="region of interest" description="Disordered" evidence="1">
    <location>
        <begin position="1461"/>
        <end position="1516"/>
    </location>
</feature>
<feature type="compositionally biased region" description="Low complexity" evidence="1">
    <location>
        <begin position="1485"/>
        <end position="1497"/>
    </location>
</feature>
<name>A0ABR2VUK1_9FUNG</name>
<dbReference type="NCBIfam" id="NF047352">
    <property type="entry name" value="P_loop_sacsin"/>
    <property type="match status" value="1"/>
</dbReference>
<accession>A0ABR2VUK1</accession>
<dbReference type="Proteomes" id="UP001479436">
    <property type="component" value="Unassembled WGS sequence"/>
</dbReference>
<dbReference type="InterPro" id="IPR058210">
    <property type="entry name" value="SACS/Nov_dom"/>
</dbReference>
<evidence type="ECO:0000313" key="3">
    <source>
        <dbReference type="EMBL" id="KAK9702383.1"/>
    </source>
</evidence>
<evidence type="ECO:0000259" key="2">
    <source>
        <dbReference type="PROSITE" id="PS51140"/>
    </source>
</evidence>
<dbReference type="PANTHER" id="PTHR47839">
    <property type="entry name" value="DOMAIN PROTEIN, PUTATIVE (AFU_ORTHOLOGUE AFUA_6G04830)-RELATED"/>
    <property type="match status" value="1"/>
</dbReference>
<dbReference type="Gene3D" id="3.30.565.10">
    <property type="entry name" value="Histidine kinase-like ATPase, C-terminal domain"/>
    <property type="match status" value="1"/>
</dbReference>
<dbReference type="Pfam" id="PF25794">
    <property type="entry name" value="SACS"/>
    <property type="match status" value="1"/>
</dbReference>
<feature type="compositionally biased region" description="Polar residues" evidence="1">
    <location>
        <begin position="1467"/>
        <end position="1484"/>
    </location>
</feature>
<gene>
    <name evidence="3" type="ORF">K7432_011269</name>
</gene>
<feature type="region of interest" description="Disordered" evidence="1">
    <location>
        <begin position="1392"/>
        <end position="1440"/>
    </location>
</feature>
<evidence type="ECO:0000313" key="4">
    <source>
        <dbReference type="Proteomes" id="UP001479436"/>
    </source>
</evidence>
<dbReference type="InterPro" id="IPR036890">
    <property type="entry name" value="HATPase_C_sf"/>
</dbReference>
<dbReference type="Pfam" id="PF12449">
    <property type="entry name" value="DUF3684"/>
    <property type="match status" value="1"/>
</dbReference>